<evidence type="ECO:0000256" key="1">
    <source>
        <dbReference type="SAM" id="MobiDB-lite"/>
    </source>
</evidence>
<dbReference type="AlphaFoldDB" id="A0A9D4IYB2"/>
<dbReference type="Proteomes" id="UP000828390">
    <property type="component" value="Unassembled WGS sequence"/>
</dbReference>
<accession>A0A9D4IYB2</accession>
<dbReference type="EMBL" id="JAIWYP010000008">
    <property type="protein sequence ID" value="KAH3788763.1"/>
    <property type="molecule type" value="Genomic_DNA"/>
</dbReference>
<reference evidence="2" key="1">
    <citation type="journal article" date="2019" name="bioRxiv">
        <title>The Genome of the Zebra Mussel, Dreissena polymorpha: A Resource for Invasive Species Research.</title>
        <authorList>
            <person name="McCartney M.A."/>
            <person name="Auch B."/>
            <person name="Kono T."/>
            <person name="Mallez S."/>
            <person name="Zhang Y."/>
            <person name="Obille A."/>
            <person name="Becker A."/>
            <person name="Abrahante J.E."/>
            <person name="Garbe J."/>
            <person name="Badalamenti J.P."/>
            <person name="Herman A."/>
            <person name="Mangelson H."/>
            <person name="Liachko I."/>
            <person name="Sullivan S."/>
            <person name="Sone E.D."/>
            <person name="Koren S."/>
            <person name="Silverstein K.A.T."/>
            <person name="Beckman K.B."/>
            <person name="Gohl D.M."/>
        </authorList>
    </citation>
    <scope>NUCLEOTIDE SEQUENCE</scope>
    <source>
        <strain evidence="2">Duluth1</strain>
        <tissue evidence="2">Whole animal</tissue>
    </source>
</reference>
<evidence type="ECO:0000313" key="2">
    <source>
        <dbReference type="EMBL" id="KAH3788763.1"/>
    </source>
</evidence>
<feature type="region of interest" description="Disordered" evidence="1">
    <location>
        <begin position="1"/>
        <end position="27"/>
    </location>
</feature>
<organism evidence="2 3">
    <name type="scientific">Dreissena polymorpha</name>
    <name type="common">Zebra mussel</name>
    <name type="synonym">Mytilus polymorpha</name>
    <dbReference type="NCBI Taxonomy" id="45954"/>
    <lineage>
        <taxon>Eukaryota</taxon>
        <taxon>Metazoa</taxon>
        <taxon>Spiralia</taxon>
        <taxon>Lophotrochozoa</taxon>
        <taxon>Mollusca</taxon>
        <taxon>Bivalvia</taxon>
        <taxon>Autobranchia</taxon>
        <taxon>Heteroconchia</taxon>
        <taxon>Euheterodonta</taxon>
        <taxon>Imparidentia</taxon>
        <taxon>Neoheterodontei</taxon>
        <taxon>Myida</taxon>
        <taxon>Dreissenoidea</taxon>
        <taxon>Dreissenidae</taxon>
        <taxon>Dreissena</taxon>
    </lineage>
</organism>
<reference evidence="2" key="2">
    <citation type="submission" date="2020-11" db="EMBL/GenBank/DDBJ databases">
        <authorList>
            <person name="McCartney M.A."/>
            <person name="Auch B."/>
            <person name="Kono T."/>
            <person name="Mallez S."/>
            <person name="Becker A."/>
            <person name="Gohl D.M."/>
            <person name="Silverstein K.A.T."/>
            <person name="Koren S."/>
            <person name="Bechman K.B."/>
            <person name="Herman A."/>
            <person name="Abrahante J.E."/>
            <person name="Garbe J."/>
        </authorList>
    </citation>
    <scope>NUCLEOTIDE SEQUENCE</scope>
    <source>
        <strain evidence="2">Duluth1</strain>
        <tissue evidence="2">Whole animal</tissue>
    </source>
</reference>
<proteinExistence type="predicted"/>
<comment type="caution">
    <text evidence="2">The sequence shown here is derived from an EMBL/GenBank/DDBJ whole genome shotgun (WGS) entry which is preliminary data.</text>
</comment>
<evidence type="ECO:0000313" key="3">
    <source>
        <dbReference type="Proteomes" id="UP000828390"/>
    </source>
</evidence>
<sequence>MEVMYPDHTQRMNTQSQHKEESKHRRTLNAKYRELIQDEVDKYPYPLEDIRPQLYNPVQNKC</sequence>
<keyword evidence="3" id="KW-1185">Reference proteome</keyword>
<gene>
    <name evidence="2" type="ORF">DPMN_166911</name>
</gene>
<name>A0A9D4IYB2_DREPO</name>
<protein>
    <submittedName>
        <fullName evidence="2">Uncharacterized protein</fullName>
    </submittedName>
</protein>